<evidence type="ECO:0000256" key="2">
    <source>
        <dbReference type="RuleBase" id="RU004324"/>
    </source>
</evidence>
<evidence type="ECO:0000256" key="1">
    <source>
        <dbReference type="ARBA" id="ARBA00022727"/>
    </source>
</evidence>
<dbReference type="PANTHER" id="PTHR10210">
    <property type="entry name" value="RIBOSE-PHOSPHATE DIPHOSPHOKINASE FAMILY MEMBER"/>
    <property type="match status" value="1"/>
</dbReference>
<dbReference type="InterPro" id="IPR005946">
    <property type="entry name" value="Rib-P_diPkinase"/>
</dbReference>
<dbReference type="GO" id="GO:0004749">
    <property type="term" value="F:ribose phosphate diphosphokinase activity"/>
    <property type="evidence" value="ECO:0007669"/>
    <property type="project" value="TreeGrafter"/>
</dbReference>
<sequence length="296" mass="31736">MKLMIAAMPDDVAPARRLERETGLPLSEIGVHAFPDGESLVRAPGAAETVILYCSLDRPNQKLVELGLAVSAFRDLGAKRLVLVAPYLCYMRQDKAFHTGEAVAQRFIGALLAGWFDRVVTIEPHLHRVKNLGDVMPGTETAALSGAELLAQMIASDGAPAGVLLVGPDAESRAWTAAVAKATGAPFIVLQKNRSGDRDVEISLPDDADVKGKRIFLVDDIASTGATLAAAARLLQLKGAGRIEAAVVHAFFKERDEETMRDAGIERVRSTDSVAHRTNAVFVAPLLANALKEERR</sequence>
<dbReference type="AlphaFoldDB" id="A0A2S7K3Y2"/>
<evidence type="ECO:0000259" key="3">
    <source>
        <dbReference type="Pfam" id="PF00156"/>
    </source>
</evidence>
<protein>
    <submittedName>
        <fullName evidence="5">Phosphoribosylpyrophosphate synthetase</fullName>
    </submittedName>
</protein>
<dbReference type="InterPro" id="IPR029057">
    <property type="entry name" value="PRTase-like"/>
</dbReference>
<dbReference type="OrthoDB" id="324294at2"/>
<dbReference type="Proteomes" id="UP000239504">
    <property type="component" value="Unassembled WGS sequence"/>
</dbReference>
<dbReference type="NCBIfam" id="TIGR01251">
    <property type="entry name" value="ribP_PPkin"/>
    <property type="match status" value="1"/>
</dbReference>
<dbReference type="GO" id="GO:0000287">
    <property type="term" value="F:magnesium ion binding"/>
    <property type="evidence" value="ECO:0007669"/>
    <property type="project" value="InterPro"/>
</dbReference>
<keyword evidence="1 2" id="KW-0545">Nucleotide biosynthesis</keyword>
<dbReference type="SUPFAM" id="SSF53271">
    <property type="entry name" value="PRTase-like"/>
    <property type="match status" value="2"/>
</dbReference>
<dbReference type="PANTHER" id="PTHR10210:SF41">
    <property type="entry name" value="RIBOSE-PHOSPHATE PYROPHOSPHOKINASE 1, CHLOROPLASTIC"/>
    <property type="match status" value="1"/>
</dbReference>
<evidence type="ECO:0000313" key="5">
    <source>
        <dbReference type="EMBL" id="PQA87207.1"/>
    </source>
</evidence>
<name>A0A2S7K3Y2_9PROT</name>
<dbReference type="GO" id="GO:0006015">
    <property type="term" value="P:5-phosphoribose 1-diphosphate biosynthetic process"/>
    <property type="evidence" value="ECO:0007669"/>
    <property type="project" value="TreeGrafter"/>
</dbReference>
<dbReference type="GO" id="GO:0002189">
    <property type="term" value="C:ribose phosphate diphosphokinase complex"/>
    <property type="evidence" value="ECO:0007669"/>
    <property type="project" value="TreeGrafter"/>
</dbReference>
<dbReference type="Pfam" id="PF00156">
    <property type="entry name" value="Pribosyltran"/>
    <property type="match status" value="1"/>
</dbReference>
<comment type="similarity">
    <text evidence="2">Belongs to the ribose-phosphate pyrophosphokinase family.</text>
</comment>
<organism evidence="5 6">
    <name type="scientific">Hyphococcus luteus</name>
    <dbReference type="NCBI Taxonomy" id="2058213"/>
    <lineage>
        <taxon>Bacteria</taxon>
        <taxon>Pseudomonadati</taxon>
        <taxon>Pseudomonadota</taxon>
        <taxon>Alphaproteobacteria</taxon>
        <taxon>Parvularculales</taxon>
        <taxon>Parvularculaceae</taxon>
        <taxon>Hyphococcus</taxon>
    </lineage>
</organism>
<evidence type="ECO:0000259" key="4">
    <source>
        <dbReference type="Pfam" id="PF13793"/>
    </source>
</evidence>
<feature type="domain" description="Ribose-phosphate pyrophosphokinase N-terminal" evidence="4">
    <location>
        <begin position="14"/>
        <end position="112"/>
    </location>
</feature>
<dbReference type="EMBL" id="PJCH01000010">
    <property type="protein sequence ID" value="PQA87207.1"/>
    <property type="molecule type" value="Genomic_DNA"/>
</dbReference>
<dbReference type="CDD" id="cd06223">
    <property type="entry name" value="PRTases_typeI"/>
    <property type="match status" value="1"/>
</dbReference>
<evidence type="ECO:0000313" key="6">
    <source>
        <dbReference type="Proteomes" id="UP000239504"/>
    </source>
</evidence>
<proteinExistence type="inferred from homology"/>
<dbReference type="GO" id="GO:0005737">
    <property type="term" value="C:cytoplasm"/>
    <property type="evidence" value="ECO:0007669"/>
    <property type="project" value="TreeGrafter"/>
</dbReference>
<feature type="domain" description="Phosphoribosyltransferase" evidence="3">
    <location>
        <begin position="147"/>
        <end position="269"/>
    </location>
</feature>
<comment type="caution">
    <text evidence="5">The sequence shown here is derived from an EMBL/GenBank/DDBJ whole genome shotgun (WGS) entry which is preliminary data.</text>
</comment>
<keyword evidence="6" id="KW-1185">Reference proteome</keyword>
<dbReference type="NCBIfam" id="NF005537">
    <property type="entry name" value="PRK07199.1"/>
    <property type="match status" value="1"/>
</dbReference>
<dbReference type="SMART" id="SM01400">
    <property type="entry name" value="Pribosyltran_N"/>
    <property type="match status" value="1"/>
</dbReference>
<reference evidence="5 6" key="1">
    <citation type="submission" date="2017-12" db="EMBL/GenBank/DDBJ databases">
        <authorList>
            <person name="Hurst M.R.H."/>
        </authorList>
    </citation>
    <scope>NUCLEOTIDE SEQUENCE [LARGE SCALE GENOMIC DNA]</scope>
    <source>
        <strain evidence="5 6">SY-3-19</strain>
    </source>
</reference>
<gene>
    <name evidence="5" type="ORF">CW354_13210</name>
</gene>
<dbReference type="InterPro" id="IPR029099">
    <property type="entry name" value="Pribosyltran_N"/>
</dbReference>
<dbReference type="Pfam" id="PF13793">
    <property type="entry name" value="Pribosyltran_N"/>
    <property type="match status" value="1"/>
</dbReference>
<dbReference type="InterPro" id="IPR000836">
    <property type="entry name" value="PRTase_dom"/>
</dbReference>
<accession>A0A2S7K3Y2</accession>
<dbReference type="GO" id="GO:0006164">
    <property type="term" value="P:purine nucleotide biosynthetic process"/>
    <property type="evidence" value="ECO:0007669"/>
    <property type="project" value="TreeGrafter"/>
</dbReference>
<dbReference type="Gene3D" id="3.40.50.2020">
    <property type="match status" value="2"/>
</dbReference>